<feature type="domain" description="SH3" evidence="6">
    <location>
        <begin position="745"/>
        <end position="811"/>
    </location>
</feature>
<gene>
    <name evidence="8" type="ORF">CUNI_LOCUS15629</name>
</gene>
<accession>A0A8S3ZU76</accession>
<dbReference type="FunFam" id="2.30.30.40:FF:000006">
    <property type="entry name" value="RIMS-binding protein 2 isoform X1"/>
    <property type="match status" value="1"/>
</dbReference>
<dbReference type="InterPro" id="IPR003961">
    <property type="entry name" value="FN3_dom"/>
</dbReference>
<name>A0A8S3ZU76_9EUPU</name>
<dbReference type="OrthoDB" id="4158657at2759"/>
<dbReference type="SMART" id="SM00060">
    <property type="entry name" value="FN3"/>
    <property type="match status" value="2"/>
</dbReference>
<sequence length="818" mass="89185">TSSNKIGLFCFFCFVNNKDLQESAEHVTRVYLHIFNTVLLTNNIDLFKYVCTILVAHCISTCMCARLGGGGGGTNHQDQPSDDSLMSLWARNGPIQVYVAKYNYDPFKLSPNENPEAELVLAAGDYVLVAGDMDEDGFYDGELIDGSQGLIPSNYIEKVKDEDLCLFHEVLLHAGHWNPPCPRNLWLDQQLPDSVHISWTAPEPSAGLQVHCYHVLVDGETRAVVGGSDRTKVQLEGISANSTCRVCVRCLSNQGQSRDAQCTMLVGKDAYPVPEELKLLHLSSTSAVLTWLPGNSNYQHSVSVNGQEMAVVRPGVFCHMLSELQPGTQYQVTVMARSASGVFSNITSQSWLQQVSASLQFSTPVTARLNSPPLLREDSEGGANDLAMQPVCQVCDILLVGSLDVEEQKGLETDEEIEEAFRLVEDLNEAVDGLSESSYSNSSRSELSDIPEVEEDLLGSQDSQLNQAGAVQVALRSLVWTPDRPAPGGADDQPREFHAEKPAQFDGKPLAAPTPRTPTMAMQNPVTQHLVPASVEEQDLPSTDSTPADVPTCDQPAGDVHISRAFLTMDQTQQKNILNQLHLISVGVSVADECIGLQDQTYKTQPGFSDPAKLFSDNSRLDLVKETPTQELTENDTQPGNHVTTLPTSSFEATESSDDPGEVSGDLSPVVKANSVRLFMALYDYHPATMSPNMDSVDEELSFREGQILKGESNGIRGYIPCNLVCEVHIDDPKLHQQLLQDIAGEPHAGRTTCHCYSLPPSPASHPLELPLRAGDVVTIYGDMDEDGFFTGEVGDRCGLVPSNFLQPVPSSNYRHST</sequence>
<dbReference type="InterPro" id="IPR057884">
    <property type="entry name" value="FN3_RIM-BP1/2/3"/>
</dbReference>
<evidence type="ECO:0000256" key="3">
    <source>
        <dbReference type="ARBA" id="ARBA00022737"/>
    </source>
</evidence>
<dbReference type="InterPro" id="IPR001452">
    <property type="entry name" value="SH3_domain"/>
</dbReference>
<protein>
    <recommendedName>
        <fullName evidence="10">RIMS-binding protein 2</fullName>
    </recommendedName>
</protein>
<dbReference type="GO" id="GO:0007274">
    <property type="term" value="P:neuromuscular synaptic transmission"/>
    <property type="evidence" value="ECO:0007669"/>
    <property type="project" value="TreeGrafter"/>
</dbReference>
<dbReference type="PROSITE" id="PS50002">
    <property type="entry name" value="SH3"/>
    <property type="match status" value="2"/>
</dbReference>
<dbReference type="PANTHER" id="PTHR14234:SF19">
    <property type="entry name" value="RIM-BINDING PROTEIN, ISOFORM F"/>
    <property type="match status" value="1"/>
</dbReference>
<dbReference type="Gene3D" id="2.30.30.40">
    <property type="entry name" value="SH3 Domains"/>
    <property type="match status" value="3"/>
</dbReference>
<dbReference type="Proteomes" id="UP000678393">
    <property type="component" value="Unassembled WGS sequence"/>
</dbReference>
<feature type="region of interest" description="Disordered" evidence="5">
    <location>
        <begin position="482"/>
        <end position="510"/>
    </location>
</feature>
<evidence type="ECO:0000256" key="4">
    <source>
        <dbReference type="PROSITE-ProRule" id="PRU00192"/>
    </source>
</evidence>
<evidence type="ECO:0008006" key="10">
    <source>
        <dbReference type="Google" id="ProtNLM"/>
    </source>
</evidence>
<evidence type="ECO:0000313" key="8">
    <source>
        <dbReference type="EMBL" id="CAG5130071.1"/>
    </source>
</evidence>
<feature type="compositionally biased region" description="Polar residues" evidence="5">
    <location>
        <begin position="629"/>
        <end position="654"/>
    </location>
</feature>
<feature type="region of interest" description="Disordered" evidence="5">
    <location>
        <begin position="629"/>
        <end position="667"/>
    </location>
</feature>
<dbReference type="CDD" id="cd12014">
    <property type="entry name" value="SH3_RIM-BP_1"/>
    <property type="match status" value="1"/>
</dbReference>
<dbReference type="InterPro" id="IPR036116">
    <property type="entry name" value="FN3_sf"/>
</dbReference>
<dbReference type="GO" id="GO:0045202">
    <property type="term" value="C:synapse"/>
    <property type="evidence" value="ECO:0007669"/>
    <property type="project" value="GOC"/>
</dbReference>
<evidence type="ECO:0000256" key="1">
    <source>
        <dbReference type="ARBA" id="ARBA00010749"/>
    </source>
</evidence>
<evidence type="ECO:0000256" key="2">
    <source>
        <dbReference type="ARBA" id="ARBA00022443"/>
    </source>
</evidence>
<evidence type="ECO:0000259" key="6">
    <source>
        <dbReference type="PROSITE" id="PS50002"/>
    </source>
</evidence>
<dbReference type="SUPFAM" id="SSF50044">
    <property type="entry name" value="SH3-domain"/>
    <property type="match status" value="3"/>
</dbReference>
<feature type="non-terminal residue" evidence="8">
    <location>
        <position position="818"/>
    </location>
</feature>
<dbReference type="CDD" id="cd00063">
    <property type="entry name" value="FN3"/>
    <property type="match status" value="2"/>
</dbReference>
<comment type="caution">
    <text evidence="8">The sequence shown here is derived from an EMBL/GenBank/DDBJ whole genome shotgun (WGS) entry which is preliminary data.</text>
</comment>
<keyword evidence="3" id="KW-0677">Repeat</keyword>
<proteinExistence type="inferred from homology"/>
<dbReference type="PANTHER" id="PTHR14234">
    <property type="entry name" value="RIM BINDING PROTEIN-RELATED"/>
    <property type="match status" value="1"/>
</dbReference>
<keyword evidence="2 4" id="KW-0728">SH3 domain</keyword>
<dbReference type="AlphaFoldDB" id="A0A8S3ZU76"/>
<evidence type="ECO:0000313" key="9">
    <source>
        <dbReference type="Proteomes" id="UP000678393"/>
    </source>
</evidence>
<dbReference type="PROSITE" id="PS50853">
    <property type="entry name" value="FN3"/>
    <property type="match status" value="2"/>
</dbReference>
<dbReference type="Gene3D" id="2.60.40.10">
    <property type="entry name" value="Immunoglobulins"/>
    <property type="match status" value="2"/>
</dbReference>
<dbReference type="InterPro" id="IPR040325">
    <property type="entry name" value="RIMBP1/2/3"/>
</dbReference>
<dbReference type="InterPro" id="IPR036028">
    <property type="entry name" value="SH3-like_dom_sf"/>
</dbReference>
<evidence type="ECO:0000259" key="7">
    <source>
        <dbReference type="PROSITE" id="PS50853"/>
    </source>
</evidence>
<dbReference type="EMBL" id="CAJHNH020003824">
    <property type="protein sequence ID" value="CAG5130071.1"/>
    <property type="molecule type" value="Genomic_DNA"/>
</dbReference>
<keyword evidence="9" id="KW-1185">Reference proteome</keyword>
<dbReference type="Pfam" id="PF00041">
    <property type="entry name" value="fn3"/>
    <property type="match status" value="1"/>
</dbReference>
<feature type="domain" description="SH3" evidence="6">
    <location>
        <begin position="93"/>
        <end position="161"/>
    </location>
</feature>
<feature type="domain" description="Fibronectin type-III" evidence="7">
    <location>
        <begin position="181"/>
        <end position="270"/>
    </location>
</feature>
<dbReference type="SUPFAM" id="SSF49265">
    <property type="entry name" value="Fibronectin type III"/>
    <property type="match status" value="1"/>
</dbReference>
<evidence type="ECO:0000256" key="5">
    <source>
        <dbReference type="SAM" id="MobiDB-lite"/>
    </source>
</evidence>
<organism evidence="8 9">
    <name type="scientific">Candidula unifasciata</name>
    <dbReference type="NCBI Taxonomy" id="100452"/>
    <lineage>
        <taxon>Eukaryota</taxon>
        <taxon>Metazoa</taxon>
        <taxon>Spiralia</taxon>
        <taxon>Lophotrochozoa</taxon>
        <taxon>Mollusca</taxon>
        <taxon>Gastropoda</taxon>
        <taxon>Heterobranchia</taxon>
        <taxon>Euthyneura</taxon>
        <taxon>Panpulmonata</taxon>
        <taxon>Eupulmonata</taxon>
        <taxon>Stylommatophora</taxon>
        <taxon>Helicina</taxon>
        <taxon>Helicoidea</taxon>
        <taxon>Geomitridae</taxon>
        <taxon>Candidula</taxon>
    </lineage>
</organism>
<comment type="similarity">
    <text evidence="1">Belongs to the RIMBP family.</text>
</comment>
<dbReference type="Pfam" id="PF25523">
    <property type="entry name" value="Ig_RIMBP2"/>
    <property type="match status" value="1"/>
</dbReference>
<dbReference type="Pfam" id="PF07653">
    <property type="entry name" value="SH3_2"/>
    <property type="match status" value="1"/>
</dbReference>
<dbReference type="InterPro" id="IPR013783">
    <property type="entry name" value="Ig-like_fold"/>
</dbReference>
<reference evidence="8" key="1">
    <citation type="submission" date="2021-04" db="EMBL/GenBank/DDBJ databases">
        <authorList>
            <consortium name="Molecular Ecology Group"/>
        </authorList>
    </citation>
    <scope>NUCLEOTIDE SEQUENCE</scope>
</reference>
<dbReference type="SMART" id="SM00326">
    <property type="entry name" value="SH3"/>
    <property type="match status" value="3"/>
</dbReference>
<dbReference type="Pfam" id="PF14604">
    <property type="entry name" value="SH3_9"/>
    <property type="match status" value="1"/>
</dbReference>
<feature type="compositionally biased region" description="Basic and acidic residues" evidence="5">
    <location>
        <begin position="492"/>
        <end position="503"/>
    </location>
</feature>
<feature type="domain" description="Fibronectin type-III" evidence="7">
    <location>
        <begin position="273"/>
        <end position="358"/>
    </location>
</feature>